<dbReference type="InterPro" id="IPR036890">
    <property type="entry name" value="HATPase_C_sf"/>
</dbReference>
<dbReference type="InterPro" id="IPR036097">
    <property type="entry name" value="HisK_dim/P_sf"/>
</dbReference>
<dbReference type="PANTHER" id="PTHR43065:SF50">
    <property type="entry name" value="HISTIDINE KINASE"/>
    <property type="match status" value="1"/>
</dbReference>
<dbReference type="SMART" id="SM00388">
    <property type="entry name" value="HisKA"/>
    <property type="match status" value="1"/>
</dbReference>
<dbReference type="SUPFAM" id="SSF55781">
    <property type="entry name" value="GAF domain-like"/>
    <property type="match status" value="1"/>
</dbReference>
<reference evidence="7 8" key="1">
    <citation type="submission" date="2012-06" db="EMBL/GenBank/DDBJ databases">
        <title>Finished chromosome of genome of Cylindrospermum stagnale PCC 7417.</title>
        <authorList>
            <consortium name="US DOE Joint Genome Institute"/>
            <person name="Gugger M."/>
            <person name="Coursin T."/>
            <person name="Rippka R."/>
            <person name="Tandeau De Marsac N."/>
            <person name="Huntemann M."/>
            <person name="Wei C.-L."/>
            <person name="Han J."/>
            <person name="Detter J.C."/>
            <person name="Han C."/>
            <person name="Tapia R."/>
            <person name="Chen A."/>
            <person name="Kyrpides N."/>
            <person name="Mavromatis K."/>
            <person name="Markowitz V."/>
            <person name="Szeto E."/>
            <person name="Ivanova N."/>
            <person name="Pagani I."/>
            <person name="Pati A."/>
            <person name="Goodwin L."/>
            <person name="Nordberg H.P."/>
            <person name="Cantor M.N."/>
            <person name="Hua S.X."/>
            <person name="Woyke T."/>
            <person name="Kerfeld C.A."/>
        </authorList>
    </citation>
    <scope>NUCLEOTIDE SEQUENCE [LARGE SCALE GENOMIC DNA]</scope>
    <source>
        <strain evidence="7 8">PCC 7417</strain>
    </source>
</reference>
<keyword evidence="5" id="KW-0902">Two-component regulatory system</keyword>
<dbReference type="EC" id="2.7.13.3" evidence="2"/>
<dbReference type="InterPro" id="IPR005467">
    <property type="entry name" value="His_kinase_dom"/>
</dbReference>
<dbReference type="Pfam" id="PF02518">
    <property type="entry name" value="HATPase_c"/>
    <property type="match status" value="1"/>
</dbReference>
<dbReference type="SMART" id="SM00387">
    <property type="entry name" value="HATPase_c"/>
    <property type="match status" value="1"/>
</dbReference>
<evidence type="ECO:0000313" key="8">
    <source>
        <dbReference type="Proteomes" id="UP000010475"/>
    </source>
</evidence>
<dbReference type="PROSITE" id="PS50109">
    <property type="entry name" value="HIS_KIN"/>
    <property type="match status" value="1"/>
</dbReference>
<accession>K9X2B4</accession>
<dbReference type="STRING" id="56107.Cylst_4084"/>
<dbReference type="AlphaFoldDB" id="K9X2B4"/>
<dbReference type="Proteomes" id="UP000010475">
    <property type="component" value="Chromosome"/>
</dbReference>
<dbReference type="PRINTS" id="PR00344">
    <property type="entry name" value="BCTRLSENSOR"/>
</dbReference>
<gene>
    <name evidence="7" type="ORF">Cylst_4084</name>
</gene>
<dbReference type="InterPro" id="IPR003018">
    <property type="entry name" value="GAF"/>
</dbReference>
<dbReference type="SUPFAM" id="SSF47384">
    <property type="entry name" value="Homodimeric domain of signal transducing histidine kinase"/>
    <property type="match status" value="1"/>
</dbReference>
<evidence type="ECO:0000256" key="5">
    <source>
        <dbReference type="ARBA" id="ARBA00023012"/>
    </source>
</evidence>
<keyword evidence="8" id="KW-1185">Reference proteome</keyword>
<proteinExistence type="predicted"/>
<evidence type="ECO:0000259" key="6">
    <source>
        <dbReference type="PROSITE" id="PS50109"/>
    </source>
</evidence>
<dbReference type="eggNOG" id="COG2203">
    <property type="taxonomic scope" value="Bacteria"/>
</dbReference>
<dbReference type="EMBL" id="CP003642">
    <property type="protein sequence ID" value="AFZ26191.1"/>
    <property type="molecule type" value="Genomic_DNA"/>
</dbReference>
<dbReference type="InterPro" id="IPR004358">
    <property type="entry name" value="Sig_transdc_His_kin-like_C"/>
</dbReference>
<dbReference type="Gene3D" id="3.30.565.10">
    <property type="entry name" value="Histidine kinase-like ATPase, C-terminal domain"/>
    <property type="match status" value="1"/>
</dbReference>
<evidence type="ECO:0000256" key="1">
    <source>
        <dbReference type="ARBA" id="ARBA00000085"/>
    </source>
</evidence>
<sequence>MLEAEENFNNISVADHNIENILKYVFEATAASTGEEFFTALVRSLSLALDVPYAVATELSDGKLHSLAFWQNGKLESMNCYDPEPTPCKAALQEGSYFCARNIQQFFPKSKALASLDAESYYGVALKDADGKSIGVLYVVGCKPMFHPTILEGIIQLFAIRASAELQQKRSRQSIQYLSEENARLYSLEKDKSRQLAETIEHLQRTQLQLVQHEKMSALGNLVAGIAHEINNPVCFVSGNLEPCQNYLNDLFTLINLYQQKFPNPGAEIQEKIAAIDLEYLWKDLPKLLNSMMLGVDRILSISNSLRNFSRSDNEYKVPFNVHEGLDSTILILRHRLKANKAQSNIEVITDYGNIPLIECFPGQLNQVFMNLLANAIESLEDLHQGRGLQKITANPYRITISTTLLDDQHIRIRIADNGVGMTEEIKKRIFDYLFTTKPVGRGIGLGLAIARQIILEKHGGTIEVNSVLGQGTEFDIILPVKA</sequence>
<dbReference type="GO" id="GO:0000155">
    <property type="term" value="F:phosphorelay sensor kinase activity"/>
    <property type="evidence" value="ECO:0007669"/>
    <property type="project" value="InterPro"/>
</dbReference>
<evidence type="ECO:0000256" key="4">
    <source>
        <dbReference type="ARBA" id="ARBA00022777"/>
    </source>
</evidence>
<comment type="catalytic activity">
    <reaction evidence="1">
        <text>ATP + protein L-histidine = ADP + protein N-phospho-L-histidine.</text>
        <dbReference type="EC" id="2.7.13.3"/>
    </reaction>
</comment>
<dbReference type="InterPro" id="IPR003661">
    <property type="entry name" value="HisK_dim/P_dom"/>
</dbReference>
<dbReference type="RefSeq" id="WP_015209433.1">
    <property type="nucleotide sequence ID" value="NC_019757.1"/>
</dbReference>
<evidence type="ECO:0000313" key="7">
    <source>
        <dbReference type="EMBL" id="AFZ26191.1"/>
    </source>
</evidence>
<keyword evidence="4 7" id="KW-0808">Transferase</keyword>
<dbReference type="Pfam" id="PF01590">
    <property type="entry name" value="GAF"/>
    <property type="match status" value="1"/>
</dbReference>
<name>K9X2B4_9NOST</name>
<dbReference type="CDD" id="cd00082">
    <property type="entry name" value="HisKA"/>
    <property type="match status" value="1"/>
</dbReference>
<dbReference type="HOGENOM" id="CLU_000445_114_39_3"/>
<evidence type="ECO:0000256" key="2">
    <source>
        <dbReference type="ARBA" id="ARBA00012438"/>
    </source>
</evidence>
<protein>
    <recommendedName>
        <fullName evidence="2">histidine kinase</fullName>
        <ecNumber evidence="2">2.7.13.3</ecNumber>
    </recommendedName>
</protein>
<dbReference type="PANTHER" id="PTHR43065">
    <property type="entry name" value="SENSOR HISTIDINE KINASE"/>
    <property type="match status" value="1"/>
</dbReference>
<dbReference type="InterPro" id="IPR003594">
    <property type="entry name" value="HATPase_dom"/>
</dbReference>
<organism evidence="7 8">
    <name type="scientific">Cylindrospermum stagnale PCC 7417</name>
    <dbReference type="NCBI Taxonomy" id="56107"/>
    <lineage>
        <taxon>Bacteria</taxon>
        <taxon>Bacillati</taxon>
        <taxon>Cyanobacteriota</taxon>
        <taxon>Cyanophyceae</taxon>
        <taxon>Nostocales</taxon>
        <taxon>Nostocaceae</taxon>
        <taxon>Cylindrospermum</taxon>
    </lineage>
</organism>
<evidence type="ECO:0000256" key="3">
    <source>
        <dbReference type="ARBA" id="ARBA00022553"/>
    </source>
</evidence>
<dbReference type="SUPFAM" id="SSF55874">
    <property type="entry name" value="ATPase domain of HSP90 chaperone/DNA topoisomerase II/histidine kinase"/>
    <property type="match status" value="1"/>
</dbReference>
<keyword evidence="4 7" id="KW-0418">Kinase</keyword>
<keyword evidence="3" id="KW-0597">Phosphoprotein</keyword>
<dbReference type="Gene3D" id="1.10.287.130">
    <property type="match status" value="1"/>
</dbReference>
<dbReference type="eggNOG" id="COG4191">
    <property type="taxonomic scope" value="Bacteria"/>
</dbReference>
<dbReference type="KEGG" id="csg:Cylst_4084"/>
<feature type="domain" description="Histidine kinase" evidence="6">
    <location>
        <begin position="225"/>
        <end position="483"/>
    </location>
</feature>